<dbReference type="Gene3D" id="2.40.160.10">
    <property type="entry name" value="Porin"/>
    <property type="match status" value="1"/>
</dbReference>
<dbReference type="PANTHER" id="PTHR34501">
    <property type="entry name" value="PROTEIN YDDL-RELATED"/>
    <property type="match status" value="1"/>
</dbReference>
<proteinExistence type="predicted"/>
<comment type="subcellular location">
    <subcellularLocation>
        <location evidence="1">Cell outer membrane</location>
        <topology evidence="1">Multi-pass membrane protein</topology>
    </subcellularLocation>
</comment>
<gene>
    <name evidence="13" type="ORF">IPN75_03090</name>
</gene>
<feature type="domain" description="Porin" evidence="12">
    <location>
        <begin position="7"/>
        <end position="354"/>
    </location>
</feature>
<evidence type="ECO:0000313" key="13">
    <source>
        <dbReference type="EMBL" id="MBK8889435.1"/>
    </source>
</evidence>
<evidence type="ECO:0000256" key="9">
    <source>
        <dbReference type="ARBA" id="ARBA00023136"/>
    </source>
</evidence>
<dbReference type="SUPFAM" id="SSF56935">
    <property type="entry name" value="Porins"/>
    <property type="match status" value="1"/>
</dbReference>
<dbReference type="InterPro" id="IPR023614">
    <property type="entry name" value="Porin_dom_sf"/>
</dbReference>
<keyword evidence="7" id="KW-0406">Ion transport</keyword>
<evidence type="ECO:0000256" key="1">
    <source>
        <dbReference type="ARBA" id="ARBA00004571"/>
    </source>
</evidence>
<protein>
    <submittedName>
        <fullName evidence="13">Porin</fullName>
    </submittedName>
</protein>
<evidence type="ECO:0000256" key="6">
    <source>
        <dbReference type="ARBA" id="ARBA00022729"/>
    </source>
</evidence>
<dbReference type="Pfam" id="PF13609">
    <property type="entry name" value="Porin_4"/>
    <property type="match status" value="1"/>
</dbReference>
<dbReference type="PRINTS" id="PR00184">
    <property type="entry name" value="NEISSPPORIN"/>
</dbReference>
<dbReference type="EMBL" id="JADKBR010000001">
    <property type="protein sequence ID" value="MBK8889435.1"/>
    <property type="molecule type" value="Genomic_DNA"/>
</dbReference>
<dbReference type="CDD" id="cd00342">
    <property type="entry name" value="gram_neg_porins"/>
    <property type="match status" value="1"/>
</dbReference>
<keyword evidence="3" id="KW-0813">Transport</keyword>
<dbReference type="AlphaFoldDB" id="A0A9D7LKE0"/>
<organism evidence="13 14">
    <name type="scientific">Candidatus Dechloromonas phosphorivorans</name>
    <dbReference type="NCBI Taxonomy" id="2899244"/>
    <lineage>
        <taxon>Bacteria</taxon>
        <taxon>Pseudomonadati</taxon>
        <taxon>Pseudomonadota</taxon>
        <taxon>Betaproteobacteria</taxon>
        <taxon>Rhodocyclales</taxon>
        <taxon>Azonexaceae</taxon>
        <taxon>Dechloromonas</taxon>
    </lineage>
</organism>
<evidence type="ECO:0000256" key="10">
    <source>
        <dbReference type="ARBA" id="ARBA00023237"/>
    </source>
</evidence>
<dbReference type="Proteomes" id="UP000808146">
    <property type="component" value="Unassembled WGS sequence"/>
</dbReference>
<evidence type="ECO:0000256" key="11">
    <source>
        <dbReference type="SAM" id="SignalP"/>
    </source>
</evidence>
<dbReference type="GO" id="GO:0015288">
    <property type="term" value="F:porin activity"/>
    <property type="evidence" value="ECO:0007669"/>
    <property type="project" value="UniProtKB-KW"/>
</dbReference>
<keyword evidence="10" id="KW-0998">Cell outer membrane</keyword>
<dbReference type="InterPro" id="IPR033900">
    <property type="entry name" value="Gram_neg_porin_domain"/>
</dbReference>
<evidence type="ECO:0000256" key="8">
    <source>
        <dbReference type="ARBA" id="ARBA00023114"/>
    </source>
</evidence>
<dbReference type="InterPro" id="IPR001702">
    <property type="entry name" value="Porin_Gram-ve"/>
</dbReference>
<feature type="chain" id="PRO_5038515253" evidence="11">
    <location>
        <begin position="21"/>
        <end position="400"/>
    </location>
</feature>
<evidence type="ECO:0000313" key="14">
    <source>
        <dbReference type="Proteomes" id="UP000808146"/>
    </source>
</evidence>
<comment type="subunit">
    <text evidence="2">Homotrimer.</text>
</comment>
<evidence type="ECO:0000256" key="2">
    <source>
        <dbReference type="ARBA" id="ARBA00011233"/>
    </source>
</evidence>
<dbReference type="PANTHER" id="PTHR34501:SF9">
    <property type="entry name" value="MAJOR OUTER MEMBRANE PROTEIN P.IA"/>
    <property type="match status" value="1"/>
</dbReference>
<dbReference type="GO" id="GO:0034220">
    <property type="term" value="P:monoatomic ion transmembrane transport"/>
    <property type="evidence" value="ECO:0007669"/>
    <property type="project" value="InterPro"/>
</dbReference>
<dbReference type="InterPro" id="IPR050298">
    <property type="entry name" value="Gram-neg_bact_OMP"/>
</dbReference>
<evidence type="ECO:0000256" key="5">
    <source>
        <dbReference type="ARBA" id="ARBA00022692"/>
    </source>
</evidence>
<evidence type="ECO:0000256" key="3">
    <source>
        <dbReference type="ARBA" id="ARBA00022448"/>
    </source>
</evidence>
<comment type="caution">
    <text evidence="13">The sequence shown here is derived from an EMBL/GenBank/DDBJ whole genome shotgun (WGS) entry which is preliminary data.</text>
</comment>
<evidence type="ECO:0000256" key="4">
    <source>
        <dbReference type="ARBA" id="ARBA00022452"/>
    </source>
</evidence>
<dbReference type="GO" id="GO:0009279">
    <property type="term" value="C:cell outer membrane"/>
    <property type="evidence" value="ECO:0007669"/>
    <property type="project" value="UniProtKB-SubCell"/>
</dbReference>
<accession>A0A9D7LKE0</accession>
<name>A0A9D7LKE0_9RHOO</name>
<evidence type="ECO:0000256" key="7">
    <source>
        <dbReference type="ARBA" id="ARBA00023065"/>
    </source>
</evidence>
<reference evidence="13" key="1">
    <citation type="submission" date="2020-10" db="EMBL/GenBank/DDBJ databases">
        <title>Connecting structure to function with the recovery of over 1000 high-quality activated sludge metagenome-assembled genomes encoding full-length rRNA genes using long-read sequencing.</title>
        <authorList>
            <person name="Singleton C.M."/>
            <person name="Petriglieri F."/>
            <person name="Kristensen J.M."/>
            <person name="Kirkegaard R.H."/>
            <person name="Michaelsen T.Y."/>
            <person name="Andersen M.H."/>
            <person name="Karst S.M."/>
            <person name="Dueholm M.S."/>
            <person name="Nielsen P.H."/>
            <person name="Albertsen M."/>
        </authorList>
    </citation>
    <scope>NUCLEOTIDE SEQUENCE</scope>
    <source>
        <strain evidence="13">OdNE_18-Q3-R46-58_BAT3C.305</strain>
    </source>
</reference>
<feature type="signal peptide" evidence="11">
    <location>
        <begin position="1"/>
        <end position="20"/>
    </location>
</feature>
<keyword evidence="4" id="KW-1134">Transmembrane beta strand</keyword>
<sequence length="400" mass="42410">MQKKLIALAVAGLASTAAFAQTNVTIYGSVDYGYTYRFDARGVDSLTNGGRNFNKPGSASQLNGGQLNGNRLGFKGTEDLGNGLKAVFLFEQGWQGDTGAAASSTSTFNRQAYVGLSGNFGTVVGGRLYTPHYTFVSGLDPFGAGMMGSYRNVYSPVGSVTGDNLMDPVRVNNALAYMSPSWGGFQLTAAFSNNAFSADSTNNNALNNTVYAVLGQYTGGMFTVGANYHYIAGGTQTGSSLITGPLYTLTAGRLDSVQNFTLGGSVDFKVAKVMALYSWNEVDINAANVGNGTINNYMLGATFPFGKNEVLASYIYSDGNRQVGGDAQQLALGYKYNFSKRTSFYRAYSWIDNSSKRLNGVGDATATGSYDAQTNAGGVATFQPAGVWQQAVQVGLRHWF</sequence>
<dbReference type="InterPro" id="IPR002299">
    <property type="entry name" value="Porin_Neis"/>
</dbReference>
<dbReference type="GO" id="GO:0046930">
    <property type="term" value="C:pore complex"/>
    <property type="evidence" value="ECO:0007669"/>
    <property type="project" value="UniProtKB-KW"/>
</dbReference>
<dbReference type="PRINTS" id="PR00182">
    <property type="entry name" value="ECOLNEIPORIN"/>
</dbReference>
<evidence type="ECO:0000259" key="12">
    <source>
        <dbReference type="Pfam" id="PF13609"/>
    </source>
</evidence>
<keyword evidence="6 11" id="KW-0732">Signal</keyword>
<keyword evidence="9" id="KW-0472">Membrane</keyword>
<keyword evidence="5" id="KW-0812">Transmembrane</keyword>
<keyword evidence="8" id="KW-0626">Porin</keyword>